<dbReference type="RefSeq" id="WP_159447468.1">
    <property type="nucleotide sequence ID" value="NZ_FWXS01000004.1"/>
</dbReference>
<dbReference type="EMBL" id="FWXS01000004">
    <property type="protein sequence ID" value="SMC58942.1"/>
    <property type="molecule type" value="Genomic_DNA"/>
</dbReference>
<dbReference type="CDD" id="cd12820">
    <property type="entry name" value="LbR_YadA-like"/>
    <property type="match status" value="1"/>
</dbReference>
<dbReference type="InterPro" id="IPR011049">
    <property type="entry name" value="Serralysin-like_metalloprot_C"/>
</dbReference>
<reference evidence="3 4" key="1">
    <citation type="submission" date="2017-04" db="EMBL/GenBank/DDBJ databases">
        <authorList>
            <person name="Afonso C.L."/>
            <person name="Miller P.J."/>
            <person name="Scott M.A."/>
            <person name="Spackman E."/>
            <person name="Goraichik I."/>
            <person name="Dimitrov K.M."/>
            <person name="Suarez D.L."/>
            <person name="Swayne D.E."/>
        </authorList>
    </citation>
    <scope>NUCLEOTIDE SEQUENCE [LARGE SCALE GENOMIC DNA]</scope>
    <source>
        <strain evidence="3 4">CGMCC 1.12708</strain>
    </source>
</reference>
<dbReference type="Gene3D" id="2.150.10.10">
    <property type="entry name" value="Serralysin-like metalloprotease, C-terminal"/>
    <property type="match status" value="2"/>
</dbReference>
<dbReference type="Proteomes" id="UP000192393">
    <property type="component" value="Unassembled WGS sequence"/>
</dbReference>
<dbReference type="SUPFAM" id="SSF101967">
    <property type="entry name" value="Adhesin YadA, collagen-binding domain"/>
    <property type="match status" value="1"/>
</dbReference>
<dbReference type="OrthoDB" id="1247310at2"/>
<feature type="domain" description="Trimeric autotransporter adhesin YadA-like head" evidence="2">
    <location>
        <begin position="144"/>
        <end position="165"/>
    </location>
</feature>
<dbReference type="STRING" id="1434700.SAMN06296427_10495"/>
<dbReference type="GO" id="GO:0019867">
    <property type="term" value="C:outer membrane"/>
    <property type="evidence" value="ECO:0007669"/>
    <property type="project" value="InterPro"/>
</dbReference>
<feature type="domain" description="Trimeric autotransporter adhesin YadA-like head" evidence="2">
    <location>
        <begin position="253"/>
        <end position="278"/>
    </location>
</feature>
<feature type="domain" description="Trimeric autotransporter adhesin YadA-like head" evidence="2">
    <location>
        <begin position="200"/>
        <end position="222"/>
    </location>
</feature>
<accession>A0A1W2AEN2</accession>
<sequence>MRKLFVFLLVIMCNLNHTFAQVGIGIQSPHPSSILHLNSTNKGLLIPNVSLQNSSDTSTITSAENSLLVFNTSSLNGLTPGFYYWHSGQWNRLSTGSTGSGSGVDWSLGGNTISSSDYLGTNNYQNLVLKVNNTQIGKFVPNGGISLGNGANANENQSVAIGTNANSSASNQATAIGYNSTASGYQSTAVGYGAISSHNSAMGLGYNSNASGYQSTALGYNSKSSNNSTMAVGNESTASGENSISLGVSANSSGQNSAAIGYQATTSQANAIVLGNSSNNNNKVGIGTNSPDERLHVAGKVKIADGSQANGYVLTSNANGVATWKSPDDANNVAYAQAHKSSNENLSSSNGITFGTPGEVHNLNVDSNYIQTQTKTGIYKITYTVSVRKNSGSAISPEFYLTLGGSEIAGTRTFATVSNGESVTVTATKLVSITSQYQLIRIMSNMTDNNTSVLAGGTNLIVEFVR</sequence>
<protein>
    <submittedName>
        <fullName evidence="3">Head domain of trimeric autotransporter adhesin</fullName>
    </submittedName>
</protein>
<organism evidence="3 4">
    <name type="scientific">Moheibacter sediminis</name>
    <dbReference type="NCBI Taxonomy" id="1434700"/>
    <lineage>
        <taxon>Bacteria</taxon>
        <taxon>Pseudomonadati</taxon>
        <taxon>Bacteroidota</taxon>
        <taxon>Flavobacteriia</taxon>
        <taxon>Flavobacteriales</taxon>
        <taxon>Weeksellaceae</taxon>
        <taxon>Moheibacter</taxon>
    </lineage>
</organism>
<evidence type="ECO:0000259" key="2">
    <source>
        <dbReference type="Pfam" id="PF05658"/>
    </source>
</evidence>
<keyword evidence="4" id="KW-1185">Reference proteome</keyword>
<gene>
    <name evidence="3" type="ORF">SAMN06296427_10495</name>
</gene>
<feature type="domain" description="Trimeric autotransporter adhesin YadA-like head" evidence="2">
    <location>
        <begin position="172"/>
        <end position="194"/>
    </location>
</feature>
<proteinExistence type="predicted"/>
<name>A0A1W2AEN2_9FLAO</name>
<evidence type="ECO:0000313" key="4">
    <source>
        <dbReference type="Proteomes" id="UP000192393"/>
    </source>
</evidence>
<evidence type="ECO:0000256" key="1">
    <source>
        <dbReference type="SAM" id="SignalP"/>
    </source>
</evidence>
<dbReference type="AlphaFoldDB" id="A0A1W2AEN2"/>
<keyword evidence="1" id="KW-0732">Signal</keyword>
<feature type="signal peptide" evidence="1">
    <location>
        <begin position="1"/>
        <end position="22"/>
    </location>
</feature>
<feature type="domain" description="Trimeric autotransporter adhesin YadA-like head" evidence="2">
    <location>
        <begin position="226"/>
        <end position="248"/>
    </location>
</feature>
<evidence type="ECO:0000313" key="3">
    <source>
        <dbReference type="EMBL" id="SMC58942.1"/>
    </source>
</evidence>
<feature type="chain" id="PRO_5011986413" evidence="1">
    <location>
        <begin position="23"/>
        <end position="466"/>
    </location>
</feature>
<dbReference type="Pfam" id="PF05658">
    <property type="entry name" value="YadA_head"/>
    <property type="match status" value="5"/>
</dbReference>
<dbReference type="InterPro" id="IPR008640">
    <property type="entry name" value="Adhesin_Head_dom"/>
</dbReference>